<dbReference type="GO" id="GO:0006935">
    <property type="term" value="P:chemotaxis"/>
    <property type="evidence" value="ECO:0007669"/>
    <property type="project" value="UniProtKB-KW"/>
</dbReference>
<feature type="region of interest" description="Disordered" evidence="3">
    <location>
        <begin position="1"/>
        <end position="29"/>
    </location>
</feature>
<evidence type="ECO:0000313" key="5">
    <source>
        <dbReference type="Proteomes" id="UP000015729"/>
    </source>
</evidence>
<dbReference type="Gene3D" id="1.10.287.950">
    <property type="entry name" value="Methyl-accepting chemotaxis protein"/>
    <property type="match status" value="1"/>
</dbReference>
<evidence type="ECO:0000313" key="4">
    <source>
        <dbReference type="EMBL" id="EPN58869.1"/>
    </source>
</evidence>
<comment type="similarity">
    <text evidence="2">Belongs to the methyl-accepting chemotaxis (MCP) protein family.</text>
</comment>
<comment type="caution">
    <text evidence="4">The sequence shown here is derived from an EMBL/GenBank/DDBJ whole genome shotgun (WGS) entry which is preliminary data.</text>
</comment>
<name>S6W4W6_PSESF</name>
<organism evidence="4 5">
    <name type="scientific">Pseudomonas syringae pv. actinidiae ICMP 18807</name>
    <dbReference type="NCBI Taxonomy" id="1194404"/>
    <lineage>
        <taxon>Bacteria</taxon>
        <taxon>Pseudomonadati</taxon>
        <taxon>Pseudomonadota</taxon>
        <taxon>Gammaproteobacteria</taxon>
        <taxon>Pseudomonadales</taxon>
        <taxon>Pseudomonadaceae</taxon>
        <taxon>Pseudomonas</taxon>
        <taxon>Pseudomonas syringae</taxon>
    </lineage>
</organism>
<proteinExistence type="inferred from homology"/>
<accession>S6W4W6</accession>
<evidence type="ECO:0000256" key="3">
    <source>
        <dbReference type="SAM" id="MobiDB-lite"/>
    </source>
</evidence>
<sequence>MIASLQSGTQQAATVMDSSRELSASSVELTRRAGGSLENITKTVSAIQSMNQQIAAAAEQQSATAEEINRSIINVRDVSEQTSAASEETAASSVELARLGNHLQLLVSRFTV</sequence>
<dbReference type="EMBL" id="AOKG01000639">
    <property type="protein sequence ID" value="EPN58869.1"/>
    <property type="molecule type" value="Genomic_DNA"/>
</dbReference>
<dbReference type="PANTHER" id="PTHR32089">
    <property type="entry name" value="METHYL-ACCEPTING CHEMOTAXIS PROTEIN MCPB"/>
    <property type="match status" value="1"/>
</dbReference>
<evidence type="ECO:0000256" key="2">
    <source>
        <dbReference type="ARBA" id="ARBA00029447"/>
    </source>
</evidence>
<keyword evidence="1" id="KW-0145">Chemotaxis</keyword>
<feature type="compositionally biased region" description="Polar residues" evidence="3">
    <location>
        <begin position="1"/>
        <end position="28"/>
    </location>
</feature>
<protein>
    <submittedName>
        <fullName evidence="4">Methyl-accepting chemotaxis protein</fullName>
    </submittedName>
</protein>
<gene>
    <name evidence="4" type="ORF">A244_09755</name>
</gene>
<dbReference type="AlphaFoldDB" id="S6W4W6"/>
<evidence type="ECO:0000256" key="1">
    <source>
        <dbReference type="ARBA" id="ARBA00022500"/>
    </source>
</evidence>
<dbReference type="Proteomes" id="UP000015729">
    <property type="component" value="Unassembled WGS sequence"/>
</dbReference>
<dbReference type="PANTHER" id="PTHR32089:SF120">
    <property type="entry name" value="METHYL-ACCEPTING CHEMOTAXIS PROTEIN TLPQ"/>
    <property type="match status" value="1"/>
</dbReference>
<dbReference type="PATRIC" id="fig|1194404.4.peg.2033"/>
<dbReference type="SUPFAM" id="SSF58104">
    <property type="entry name" value="Methyl-accepting chemotaxis protein (MCP) signaling domain"/>
    <property type="match status" value="1"/>
</dbReference>
<reference evidence="4 5" key="1">
    <citation type="journal article" date="2013" name="PLoS Pathog.">
        <title>Genomic analysis of the Kiwifruit pathogen Pseudomonas syringae pv. actinidiae provides insight into the origins of an emergent plant disease.</title>
        <authorList>
            <person name="McCann H.C."/>
            <person name="Rikkerink E.H."/>
            <person name="Bertels F."/>
            <person name="Fiers M."/>
            <person name="Lu A."/>
            <person name="Rees-George J."/>
            <person name="Andersen M.T."/>
            <person name="Gleave A.P."/>
            <person name="Haubold B."/>
            <person name="Wohlers M.W."/>
            <person name="Guttman D.S."/>
            <person name="Wang P.W."/>
            <person name="Straub C."/>
            <person name="Vanneste J.L."/>
            <person name="Rainey P.B."/>
            <person name="Templeton M.D."/>
        </authorList>
    </citation>
    <scope>NUCLEOTIDE SEQUENCE [LARGE SCALE GENOMIC DNA]</scope>
    <source>
        <strain evidence="4 5">ICMP 18807</strain>
    </source>
</reference>